<organism evidence="3 4">
    <name type="scientific">Bordetella bronchialis</name>
    <dbReference type="NCBI Taxonomy" id="463025"/>
    <lineage>
        <taxon>Bacteria</taxon>
        <taxon>Pseudomonadati</taxon>
        <taxon>Pseudomonadota</taxon>
        <taxon>Betaproteobacteria</taxon>
        <taxon>Burkholderiales</taxon>
        <taxon>Alcaligenaceae</taxon>
        <taxon>Bordetella</taxon>
    </lineage>
</organism>
<name>A0ABM6CR11_9BORD</name>
<dbReference type="Proteomes" id="UP000091897">
    <property type="component" value="Chromosome"/>
</dbReference>
<evidence type="ECO:0000313" key="4">
    <source>
        <dbReference type="Proteomes" id="UP000091897"/>
    </source>
</evidence>
<protein>
    <recommendedName>
        <fullName evidence="5">Type IV pilus biogenesis protein PilP</fullName>
    </recommendedName>
</protein>
<keyword evidence="2" id="KW-0732">Signal</keyword>
<reference evidence="3 4" key="1">
    <citation type="submission" date="2016-06" db="EMBL/GenBank/DDBJ databases">
        <title>Complete genome sequences of Bordetella bronchialis and Bordetella flabilis.</title>
        <authorList>
            <person name="LiPuma J.J."/>
            <person name="Spilker T."/>
        </authorList>
    </citation>
    <scope>NUCLEOTIDE SEQUENCE [LARGE SCALE GENOMIC DNA]</scope>
    <source>
        <strain evidence="3 4">AU3182</strain>
    </source>
</reference>
<evidence type="ECO:0000256" key="1">
    <source>
        <dbReference type="SAM" id="MobiDB-lite"/>
    </source>
</evidence>
<evidence type="ECO:0000313" key="3">
    <source>
        <dbReference type="EMBL" id="ANN66359.1"/>
    </source>
</evidence>
<proteinExistence type="predicted"/>
<gene>
    <name evidence="3" type="ORF">BAU06_08715</name>
</gene>
<feature type="signal peptide" evidence="2">
    <location>
        <begin position="1"/>
        <end position="36"/>
    </location>
</feature>
<feature type="chain" id="PRO_5047002655" description="Type IV pilus biogenesis protein PilP" evidence="2">
    <location>
        <begin position="37"/>
        <end position="175"/>
    </location>
</feature>
<feature type="compositionally biased region" description="Low complexity" evidence="1">
    <location>
        <begin position="79"/>
        <end position="92"/>
    </location>
</feature>
<evidence type="ECO:0008006" key="5">
    <source>
        <dbReference type="Google" id="ProtNLM"/>
    </source>
</evidence>
<accession>A0ABM6CR11</accession>
<dbReference type="EMBL" id="CP016170">
    <property type="protein sequence ID" value="ANN66359.1"/>
    <property type="molecule type" value="Genomic_DNA"/>
</dbReference>
<keyword evidence="4" id="KW-1185">Reference proteome</keyword>
<evidence type="ECO:0000256" key="2">
    <source>
        <dbReference type="SAM" id="SignalP"/>
    </source>
</evidence>
<feature type="region of interest" description="Disordered" evidence="1">
    <location>
        <begin position="79"/>
        <end position="100"/>
    </location>
</feature>
<dbReference type="RefSeq" id="WP_066347183.1">
    <property type="nucleotide sequence ID" value="NZ_CBCSFJ010000005.1"/>
</dbReference>
<sequence>MNANDFPAPPRYLCVPLWRRCAMLLLVAACATPAHAEAPGHVAPAASPAAGSVVAPDWPDTDLVDELLRRETRAALAAQARRQAARDAAGATNPPPAQADVPTDRIDLAAIYGVGKRLDVEVLFNGRRLRYRHGREWPEEAPNGEGAYALRGIQGSCVVLDGASGNRRICLAGGE</sequence>